<evidence type="ECO:0000256" key="2">
    <source>
        <dbReference type="ARBA" id="ARBA00022723"/>
    </source>
</evidence>
<dbReference type="EMBL" id="JASNWA010000009">
    <property type="protein sequence ID" value="KAK3170250.1"/>
    <property type="molecule type" value="Genomic_DNA"/>
</dbReference>
<feature type="compositionally biased region" description="Basic and acidic residues" evidence="7">
    <location>
        <begin position="480"/>
        <end position="506"/>
    </location>
</feature>
<dbReference type="GO" id="GO:0005634">
    <property type="term" value="C:nucleus"/>
    <property type="evidence" value="ECO:0007669"/>
    <property type="project" value="UniProtKB-SubCell"/>
</dbReference>
<evidence type="ECO:0000256" key="5">
    <source>
        <dbReference type="ARBA" id="ARBA00023242"/>
    </source>
</evidence>
<evidence type="ECO:0000313" key="10">
    <source>
        <dbReference type="EMBL" id="KAK3170250.1"/>
    </source>
</evidence>
<evidence type="ECO:0000259" key="8">
    <source>
        <dbReference type="PROSITE" id="PS50157"/>
    </source>
</evidence>
<dbReference type="Gene3D" id="3.30.160.60">
    <property type="entry name" value="Classic Zinc Finger"/>
    <property type="match status" value="1"/>
</dbReference>
<dbReference type="InterPro" id="IPR003656">
    <property type="entry name" value="Znf_BED"/>
</dbReference>
<feature type="region of interest" description="Disordered" evidence="7">
    <location>
        <begin position="113"/>
        <end position="191"/>
    </location>
</feature>
<evidence type="ECO:0000256" key="3">
    <source>
        <dbReference type="ARBA" id="ARBA00022771"/>
    </source>
</evidence>
<evidence type="ECO:0000256" key="6">
    <source>
        <dbReference type="PROSITE-ProRule" id="PRU00042"/>
    </source>
</evidence>
<feature type="domain" description="C2H2-type" evidence="8">
    <location>
        <begin position="42"/>
        <end position="65"/>
    </location>
</feature>
<dbReference type="InterPro" id="IPR013087">
    <property type="entry name" value="Znf_C2H2_type"/>
</dbReference>
<comment type="subcellular location">
    <subcellularLocation>
        <location evidence="1">Nucleus</location>
    </subcellularLocation>
</comment>
<dbReference type="GO" id="GO:0003677">
    <property type="term" value="F:DNA binding"/>
    <property type="evidence" value="ECO:0007669"/>
    <property type="project" value="InterPro"/>
</dbReference>
<keyword evidence="4" id="KW-0862">Zinc</keyword>
<dbReference type="PROSITE" id="PS00028">
    <property type="entry name" value="ZINC_FINGER_C2H2_1"/>
    <property type="match status" value="1"/>
</dbReference>
<feature type="compositionally biased region" description="Pro residues" evidence="7">
    <location>
        <begin position="373"/>
        <end position="386"/>
    </location>
</feature>
<evidence type="ECO:0000313" key="11">
    <source>
        <dbReference type="Proteomes" id="UP001276659"/>
    </source>
</evidence>
<dbReference type="PROSITE" id="PS50808">
    <property type="entry name" value="ZF_BED"/>
    <property type="match status" value="1"/>
</dbReference>
<dbReference type="GO" id="GO:0008270">
    <property type="term" value="F:zinc ion binding"/>
    <property type="evidence" value="ECO:0007669"/>
    <property type="project" value="UniProtKB-KW"/>
</dbReference>
<organism evidence="10 11">
    <name type="scientific">Lepraria neglecta</name>
    <dbReference type="NCBI Taxonomy" id="209136"/>
    <lineage>
        <taxon>Eukaryota</taxon>
        <taxon>Fungi</taxon>
        <taxon>Dikarya</taxon>
        <taxon>Ascomycota</taxon>
        <taxon>Pezizomycotina</taxon>
        <taxon>Lecanoromycetes</taxon>
        <taxon>OSLEUM clade</taxon>
        <taxon>Lecanoromycetidae</taxon>
        <taxon>Lecanorales</taxon>
        <taxon>Lecanorineae</taxon>
        <taxon>Stereocaulaceae</taxon>
        <taxon>Lepraria</taxon>
    </lineage>
</organism>
<keyword evidence="11" id="KW-1185">Reference proteome</keyword>
<feature type="compositionally biased region" description="Low complexity" evidence="7">
    <location>
        <begin position="243"/>
        <end position="297"/>
    </location>
</feature>
<keyword evidence="2" id="KW-0479">Metal-binding</keyword>
<evidence type="ECO:0000256" key="7">
    <source>
        <dbReference type="SAM" id="MobiDB-lite"/>
    </source>
</evidence>
<comment type="caution">
    <text evidence="10">The sequence shown here is derived from an EMBL/GenBank/DDBJ whole genome shotgun (WGS) entry which is preliminary data.</text>
</comment>
<feature type="compositionally biased region" description="Low complexity" evidence="7">
    <location>
        <begin position="305"/>
        <end position="338"/>
    </location>
</feature>
<feature type="domain" description="BED-type" evidence="9">
    <location>
        <begin position="13"/>
        <end position="72"/>
    </location>
</feature>
<keyword evidence="5" id="KW-0539">Nucleus</keyword>
<proteinExistence type="predicted"/>
<dbReference type="AlphaFoldDB" id="A0AAD9Z2M5"/>
<gene>
    <name evidence="10" type="ORF">OEA41_009637</name>
</gene>
<evidence type="ECO:0000256" key="1">
    <source>
        <dbReference type="ARBA" id="ARBA00004123"/>
    </source>
</evidence>
<keyword evidence="3 6" id="KW-0863">Zinc-finger</keyword>
<dbReference type="SUPFAM" id="SSF57667">
    <property type="entry name" value="beta-beta-alpha zinc fingers"/>
    <property type="match status" value="1"/>
</dbReference>
<dbReference type="PANTHER" id="PTHR23215">
    <property type="entry name" value="ZINC FINGER PROTEIN 207"/>
    <property type="match status" value="1"/>
</dbReference>
<dbReference type="SMART" id="SM00355">
    <property type="entry name" value="ZnF_C2H2"/>
    <property type="match status" value="2"/>
</dbReference>
<evidence type="ECO:0000256" key="4">
    <source>
        <dbReference type="ARBA" id="ARBA00022833"/>
    </source>
</evidence>
<dbReference type="InterPro" id="IPR036236">
    <property type="entry name" value="Znf_C2H2_sf"/>
</dbReference>
<feature type="region of interest" description="Disordered" evidence="7">
    <location>
        <begin position="205"/>
        <end position="533"/>
    </location>
</feature>
<feature type="compositionally biased region" description="Pro residues" evidence="7">
    <location>
        <begin position="339"/>
        <end position="365"/>
    </location>
</feature>
<feature type="compositionally biased region" description="Polar residues" evidence="7">
    <location>
        <begin position="399"/>
        <end position="434"/>
    </location>
</feature>
<dbReference type="PANTHER" id="PTHR23215:SF0">
    <property type="entry name" value="BUB3-INTERACTING AND GLEBS MOTIF-CONTAINING PROTEIN ZNF207"/>
    <property type="match status" value="1"/>
</dbReference>
<dbReference type="FunFam" id="3.30.160.60:FF:000354">
    <property type="entry name" value="C2H2 finger domain-containing protein"/>
    <property type="match status" value="1"/>
</dbReference>
<protein>
    <submittedName>
        <fullName evidence="10">Uncharacterized protein</fullName>
    </submittedName>
</protein>
<feature type="compositionally biased region" description="Low complexity" evidence="7">
    <location>
        <begin position="218"/>
        <end position="236"/>
    </location>
</feature>
<dbReference type="Proteomes" id="UP001276659">
    <property type="component" value="Unassembled WGS sequence"/>
</dbReference>
<feature type="compositionally biased region" description="Gly residues" evidence="7">
    <location>
        <begin position="163"/>
        <end position="174"/>
    </location>
</feature>
<feature type="compositionally biased region" description="Basic and acidic residues" evidence="7">
    <location>
        <begin position="135"/>
        <end position="145"/>
    </location>
</feature>
<dbReference type="PROSITE" id="PS50157">
    <property type="entry name" value="ZINC_FINGER_C2H2_2"/>
    <property type="match status" value="1"/>
</dbReference>
<dbReference type="CDD" id="cd20908">
    <property type="entry name" value="SUF4-like"/>
    <property type="match status" value="1"/>
</dbReference>
<reference evidence="10" key="1">
    <citation type="submission" date="2022-11" db="EMBL/GenBank/DDBJ databases">
        <title>Chromosomal genome sequence assembly and mating type (MAT) locus characterization of the leprose asexual lichenized fungus Lepraria neglecta (Nyl.) Erichsen.</title>
        <authorList>
            <person name="Allen J.L."/>
            <person name="Pfeffer B."/>
        </authorList>
    </citation>
    <scope>NUCLEOTIDE SEQUENCE</scope>
    <source>
        <strain evidence="10">Allen 5258</strain>
    </source>
</reference>
<evidence type="ECO:0000259" key="9">
    <source>
        <dbReference type="PROSITE" id="PS50808"/>
    </source>
</evidence>
<sequence>MGKAKRKHPDLEEILQRPWCYYCERDFDDLKILINHQKAKHFKCERCGRRLNTAGGLSVHMTQVHKETLTIIENALPNRSGLDVEIFGMEGIPEDVVQSHNQRVVTQFAQAEAERRAATGNPGPGAAGGGQNKKPKFESPADLKKRLAQHKAKKAAEEAAGISSGGNTPGGMGKDGQSPGMGHSPGGYVSDPATLRIQLKLSVAEKAGSPSYPPQQMPFGGPPNNSSYSSYPQPYGQQPPPFQQQQSPFSPQQQAFSPPGPPQFQNNPAVAPPQQFQPPGGQGFPPQYQNGTPQFQNGPPPFQGGPPQFQNGPSQFQNGPPQFQNGPLPQFQNGQPPFQNGPPPFGAGSPPPFQQNQFQPPPTHTPPQQNGMPPRPGSLPPAPGLPQRPSFGAPPVNAFQMQQMHQGQLSGPPNQSDHSYHSQQQATQNGSVQMGGTADSKVPVPSPLLEPPTVLSANASSLDDLVSGAAKDADQAANGTEKRPEVSRIEEPAEEKKGKKEKDKNMKLVYSDNDISPEEKMAKMPRYAFTPSG</sequence>
<name>A0AAD9Z2M5_9LECA</name>
<feature type="compositionally biased region" description="Gly residues" evidence="7">
    <location>
        <begin position="122"/>
        <end position="131"/>
    </location>
</feature>
<accession>A0AAD9Z2M5</accession>